<gene>
    <name evidence="2" type="ORF">JI435_409730</name>
</gene>
<name>A0A7U2HYS1_PHANO</name>
<dbReference type="VEuPathDB" id="FungiDB:JI435_409730"/>
<keyword evidence="1" id="KW-0732">Signal</keyword>
<feature type="signal peptide" evidence="1">
    <location>
        <begin position="1"/>
        <end position="30"/>
    </location>
</feature>
<evidence type="ECO:0000313" key="3">
    <source>
        <dbReference type="Proteomes" id="UP000663193"/>
    </source>
</evidence>
<evidence type="ECO:0000313" key="2">
    <source>
        <dbReference type="EMBL" id="QRC96870.1"/>
    </source>
</evidence>
<dbReference type="AlphaFoldDB" id="A0A7U2HYS1"/>
<evidence type="ECO:0000256" key="1">
    <source>
        <dbReference type="SAM" id="SignalP"/>
    </source>
</evidence>
<reference evidence="3" key="1">
    <citation type="journal article" date="2021" name="BMC Genomics">
        <title>Chromosome-level genome assembly and manually-curated proteome of model necrotroph Parastagonospora nodorum Sn15 reveals a genome-wide trove of candidate effector homologs, and redundancy of virulence-related functions within an accessory chromosome.</title>
        <authorList>
            <person name="Bertazzoni S."/>
            <person name="Jones D.A.B."/>
            <person name="Phan H.T."/>
            <person name="Tan K.-C."/>
            <person name="Hane J.K."/>
        </authorList>
    </citation>
    <scope>NUCLEOTIDE SEQUENCE [LARGE SCALE GENOMIC DNA]</scope>
    <source>
        <strain evidence="3">SN15 / ATCC MYA-4574 / FGSC 10173)</strain>
    </source>
</reference>
<proteinExistence type="predicted"/>
<organism evidence="2 3">
    <name type="scientific">Phaeosphaeria nodorum (strain SN15 / ATCC MYA-4574 / FGSC 10173)</name>
    <name type="common">Glume blotch fungus</name>
    <name type="synonym">Parastagonospora nodorum</name>
    <dbReference type="NCBI Taxonomy" id="321614"/>
    <lineage>
        <taxon>Eukaryota</taxon>
        <taxon>Fungi</taxon>
        <taxon>Dikarya</taxon>
        <taxon>Ascomycota</taxon>
        <taxon>Pezizomycotina</taxon>
        <taxon>Dothideomycetes</taxon>
        <taxon>Pleosporomycetidae</taxon>
        <taxon>Pleosporales</taxon>
        <taxon>Pleosporineae</taxon>
        <taxon>Phaeosphaeriaceae</taxon>
        <taxon>Parastagonospora</taxon>
    </lineage>
</organism>
<protein>
    <submittedName>
        <fullName evidence="2">Uncharacterized protein</fullName>
    </submittedName>
</protein>
<accession>A0A7U2HYS1</accession>
<sequence>MPAQLLSTSCFLLSGIALHCPCHWLPGCDASRNLRVTVLTVAYLPTCPLSPHRPVDAVTAFVILLAACLSFAPWS</sequence>
<dbReference type="Proteomes" id="UP000663193">
    <property type="component" value="Chromosome 6"/>
</dbReference>
<dbReference type="EMBL" id="CP069028">
    <property type="protein sequence ID" value="QRC96870.1"/>
    <property type="molecule type" value="Genomic_DNA"/>
</dbReference>
<keyword evidence="3" id="KW-1185">Reference proteome</keyword>
<feature type="chain" id="PRO_5031528879" evidence="1">
    <location>
        <begin position="31"/>
        <end position="75"/>
    </location>
</feature>